<accession>A0A941EH33</accession>
<dbReference type="Proteomes" id="UP000676325">
    <property type="component" value="Unassembled WGS sequence"/>
</dbReference>
<dbReference type="InterPro" id="IPR024455">
    <property type="entry name" value="Phage_capsid"/>
</dbReference>
<protein>
    <submittedName>
        <fullName evidence="3">Phage major capsid protein</fullName>
    </submittedName>
</protein>
<feature type="domain" description="Phage capsid-like C-terminal" evidence="2">
    <location>
        <begin position="157"/>
        <end position="448"/>
    </location>
</feature>
<name>A0A941EH33_9ACTN</name>
<proteinExistence type="predicted"/>
<organism evidence="3 4">
    <name type="scientific">Actinospica acidithermotolerans</name>
    <dbReference type="NCBI Taxonomy" id="2828514"/>
    <lineage>
        <taxon>Bacteria</taxon>
        <taxon>Bacillati</taxon>
        <taxon>Actinomycetota</taxon>
        <taxon>Actinomycetes</taxon>
        <taxon>Catenulisporales</taxon>
        <taxon>Actinospicaceae</taxon>
        <taxon>Actinospica</taxon>
    </lineage>
</organism>
<dbReference type="Pfam" id="PF05065">
    <property type="entry name" value="Phage_capsid"/>
    <property type="match status" value="1"/>
</dbReference>
<gene>
    <name evidence="3" type="ORF">KDK95_34045</name>
</gene>
<keyword evidence="4" id="KW-1185">Reference proteome</keyword>
<dbReference type="SUPFAM" id="SSF56563">
    <property type="entry name" value="Major capsid protein gp5"/>
    <property type="match status" value="1"/>
</dbReference>
<dbReference type="NCBIfam" id="TIGR01554">
    <property type="entry name" value="major_cap_HK97"/>
    <property type="match status" value="1"/>
</dbReference>
<dbReference type="RefSeq" id="WP_212522487.1">
    <property type="nucleotide sequence ID" value="NZ_JAGSOH010000227.1"/>
</dbReference>
<reference evidence="3" key="1">
    <citation type="submission" date="2021-04" db="EMBL/GenBank/DDBJ databases">
        <title>Genome based classification of Actinospica acidithermotolerans sp. nov., an actinobacterium isolated from an Indonesian hot spring.</title>
        <authorList>
            <person name="Kusuma A.B."/>
            <person name="Putra K.E."/>
            <person name="Nafisah S."/>
            <person name="Loh J."/>
            <person name="Nouioui I."/>
            <person name="Goodfellow M."/>
        </authorList>
    </citation>
    <scope>NUCLEOTIDE SEQUENCE</scope>
    <source>
        <strain evidence="3">MGRD01-02</strain>
    </source>
</reference>
<evidence type="ECO:0000256" key="1">
    <source>
        <dbReference type="ARBA" id="ARBA00004328"/>
    </source>
</evidence>
<sequence length="462" mass="49688">MTTEIEMRTMRAAKATKLGQMQAILDRAKRNGTALTSADIARFDALESEVLALNEQIRAAENPPKEPHKMTDNLIRKVGGDVEQPSKASQLGFRWYAGPNKGDVYRRDNGSHSYFLDLARKDIDSTGEARKRLETNSKMRSDAEARAGISTVNGSGGEFVPPLWLEEDFISYARPGRPTANLCQKFPLPAGTDTINLPKVATGTAVAPQVTQNTGVQETDITTTSVASPVITIAGGQTVSLQLVEQSPINIDMIVLQDLAKAYAVTLNGQILSGSGASGNLTGLLTLSGTNAVTFSGTALTGSGSLYSAILKGSQLVQTGIFLPADSIIMHPRRWSWMLEQVDTLGRPIIPPRDGDNQNSIGVYEMDAAAQGYVGTIGGLRIYTDATIPTNLGAGTNQDAILVARMSENYLWESDIRAEAFQQTYAQNMSVYVRLYNYAAFQPARYPAAMSVINGTGLNLAD</sequence>
<comment type="subcellular location">
    <subcellularLocation>
        <location evidence="1">Virion</location>
    </subcellularLocation>
</comment>
<evidence type="ECO:0000313" key="4">
    <source>
        <dbReference type="Proteomes" id="UP000676325"/>
    </source>
</evidence>
<dbReference type="InterPro" id="IPR054612">
    <property type="entry name" value="Phage_capsid-like_C"/>
</dbReference>
<dbReference type="EMBL" id="JAGSOH010000227">
    <property type="protein sequence ID" value="MBR7831377.1"/>
    <property type="molecule type" value="Genomic_DNA"/>
</dbReference>
<comment type="caution">
    <text evidence="3">The sequence shown here is derived from an EMBL/GenBank/DDBJ whole genome shotgun (WGS) entry which is preliminary data.</text>
</comment>
<evidence type="ECO:0000313" key="3">
    <source>
        <dbReference type="EMBL" id="MBR7831377.1"/>
    </source>
</evidence>
<dbReference type="AlphaFoldDB" id="A0A941EH33"/>
<evidence type="ECO:0000259" key="2">
    <source>
        <dbReference type="Pfam" id="PF05065"/>
    </source>
</evidence>
<dbReference type="Gene3D" id="3.30.2400.10">
    <property type="entry name" value="Major capsid protein gp5"/>
    <property type="match status" value="1"/>
</dbReference>